<proteinExistence type="predicted"/>
<dbReference type="AlphaFoldDB" id="A0A1E5UT33"/>
<keyword evidence="5" id="KW-1185">Reference proteome</keyword>
<organism evidence="4 5">
    <name type="scientific">Dichanthelium oligosanthes</name>
    <dbReference type="NCBI Taxonomy" id="888268"/>
    <lineage>
        <taxon>Eukaryota</taxon>
        <taxon>Viridiplantae</taxon>
        <taxon>Streptophyta</taxon>
        <taxon>Embryophyta</taxon>
        <taxon>Tracheophyta</taxon>
        <taxon>Spermatophyta</taxon>
        <taxon>Magnoliopsida</taxon>
        <taxon>Liliopsida</taxon>
        <taxon>Poales</taxon>
        <taxon>Poaceae</taxon>
        <taxon>PACMAD clade</taxon>
        <taxon>Panicoideae</taxon>
        <taxon>Panicodae</taxon>
        <taxon>Paniceae</taxon>
        <taxon>Dichantheliinae</taxon>
        <taxon>Dichanthelium</taxon>
    </lineage>
</organism>
<dbReference type="STRING" id="888268.A0A1E5UT33"/>
<evidence type="ECO:0000313" key="4">
    <source>
        <dbReference type="EMBL" id="OEL16023.1"/>
    </source>
</evidence>
<accession>A0A1E5UT33</accession>
<evidence type="ECO:0000256" key="1">
    <source>
        <dbReference type="SAM" id="MobiDB-lite"/>
    </source>
</evidence>
<dbReference type="Pfam" id="PF04578">
    <property type="entry name" value="DUF594"/>
    <property type="match status" value="1"/>
</dbReference>
<dbReference type="InterPro" id="IPR025315">
    <property type="entry name" value="DUF4220"/>
</dbReference>
<dbReference type="OrthoDB" id="10587136at2759"/>
<reference evidence="4 5" key="1">
    <citation type="submission" date="2016-09" db="EMBL/GenBank/DDBJ databases">
        <title>The draft genome of Dichanthelium oligosanthes: A C3 panicoid grass species.</title>
        <authorList>
            <person name="Studer A.J."/>
            <person name="Schnable J.C."/>
            <person name="Brutnell T.P."/>
        </authorList>
    </citation>
    <scope>NUCLEOTIDE SEQUENCE [LARGE SCALE GENOMIC DNA]</scope>
    <source>
        <strain evidence="5">cv. Kellogg 1175</strain>
        <tissue evidence="4">Leaf</tissue>
    </source>
</reference>
<dbReference type="EMBL" id="LWDX02064385">
    <property type="protein sequence ID" value="OEL16023.1"/>
    <property type="molecule type" value="Genomic_DNA"/>
</dbReference>
<keyword evidence="2" id="KW-0812">Transmembrane</keyword>
<dbReference type="InterPro" id="IPR007658">
    <property type="entry name" value="DUF594"/>
</dbReference>
<evidence type="ECO:0000313" key="5">
    <source>
        <dbReference type="Proteomes" id="UP000095767"/>
    </source>
</evidence>
<protein>
    <recommendedName>
        <fullName evidence="3">DUF4220 domain-containing protein</fullName>
    </recommendedName>
</protein>
<dbReference type="Proteomes" id="UP000095767">
    <property type="component" value="Unassembled WGS sequence"/>
</dbReference>
<dbReference type="Pfam" id="PF13968">
    <property type="entry name" value="DUF4220"/>
    <property type="match status" value="1"/>
</dbReference>
<sequence>MHAAMFAAGFPTTSLVLSLLLVAGTGYITYPVHYIPRRMDQSDHNRITHGVFITSVIIAQIIGKELAEIYIYVFSQWTVRVVLMLCTYAKHPRLRNLLVEAVMRMVPRLMTWMGREKFHKIGKAEKQEQEQAQVDVEAPATTEPQTKPQKHDGDHLQLSKSLTRKRVELRNELMGKFGKDTDKEVLWEKLATFWTGFLLHLAASTRASKHRTRLAGTRELTTHLWALLSHAGFLGSANYGHELLDRKHLEDMNPLS</sequence>
<keyword evidence="2" id="KW-1133">Transmembrane helix</keyword>
<evidence type="ECO:0000259" key="3">
    <source>
        <dbReference type="Pfam" id="PF13968"/>
    </source>
</evidence>
<feature type="compositionally biased region" description="Low complexity" evidence="1">
    <location>
        <begin position="130"/>
        <end position="140"/>
    </location>
</feature>
<feature type="region of interest" description="Disordered" evidence="1">
    <location>
        <begin position="123"/>
        <end position="156"/>
    </location>
</feature>
<feature type="domain" description="DUF4220" evidence="3">
    <location>
        <begin position="10"/>
        <end position="114"/>
    </location>
</feature>
<name>A0A1E5UT33_9POAL</name>
<gene>
    <name evidence="4" type="ORF">BAE44_0022958</name>
</gene>
<comment type="caution">
    <text evidence="4">The sequence shown here is derived from an EMBL/GenBank/DDBJ whole genome shotgun (WGS) entry which is preliminary data.</text>
</comment>
<evidence type="ECO:0000256" key="2">
    <source>
        <dbReference type="SAM" id="Phobius"/>
    </source>
</evidence>
<feature type="transmembrane region" description="Helical" evidence="2">
    <location>
        <begin position="15"/>
        <end position="35"/>
    </location>
</feature>
<keyword evidence="2" id="KW-0472">Membrane</keyword>